<dbReference type="InterPro" id="IPR002818">
    <property type="entry name" value="DJ-1/PfpI"/>
</dbReference>
<feature type="domain" description="DJ-1/PfpI" evidence="5">
    <location>
        <begin position="60"/>
        <end position="257"/>
    </location>
</feature>
<dbReference type="Gene3D" id="3.40.50.880">
    <property type="match status" value="1"/>
</dbReference>
<keyword evidence="1" id="KW-0346">Stress response</keyword>
<evidence type="ECO:0000256" key="2">
    <source>
        <dbReference type="ARBA" id="ARBA00023239"/>
    </source>
</evidence>
<dbReference type="InterPro" id="IPR050325">
    <property type="entry name" value="Prot/Nucl_acid_deglycase"/>
</dbReference>
<dbReference type="RefSeq" id="WP_273670150.1">
    <property type="nucleotide sequence ID" value="NZ_JAQQXR010000002.1"/>
</dbReference>
<protein>
    <submittedName>
        <fullName evidence="6">Type 1 glutamine amidotransferase domain-containing protein</fullName>
    </submittedName>
</protein>
<dbReference type="PANTHER" id="PTHR48094">
    <property type="entry name" value="PROTEIN/NUCLEIC ACID DEGLYCASE DJ-1-RELATED"/>
    <property type="match status" value="1"/>
</dbReference>
<feature type="signal peptide" evidence="4">
    <location>
        <begin position="1"/>
        <end position="22"/>
    </location>
</feature>
<dbReference type="Proteomes" id="UP001221208">
    <property type="component" value="Unassembled WGS sequence"/>
</dbReference>
<dbReference type="EMBL" id="JAQQXR010000002">
    <property type="protein sequence ID" value="MDC8757476.1"/>
    <property type="molecule type" value="Genomic_DNA"/>
</dbReference>
<keyword evidence="2" id="KW-0456">Lyase</keyword>
<keyword evidence="7" id="KW-1185">Reference proteome</keyword>
<comment type="similarity">
    <text evidence="3">Belongs to the peptidase C56 family. HSP31-like subfamily.</text>
</comment>
<dbReference type="InterPro" id="IPR029062">
    <property type="entry name" value="Class_I_gatase-like"/>
</dbReference>
<keyword evidence="4" id="KW-0732">Signal</keyword>
<name>A0ABT5JYC2_9BURK</name>
<evidence type="ECO:0000259" key="5">
    <source>
        <dbReference type="Pfam" id="PF01965"/>
    </source>
</evidence>
<evidence type="ECO:0000313" key="7">
    <source>
        <dbReference type="Proteomes" id="UP001221208"/>
    </source>
</evidence>
<dbReference type="CDD" id="cd03141">
    <property type="entry name" value="GATase1_Hsp31_like"/>
    <property type="match status" value="1"/>
</dbReference>
<sequence>MSIFKKLLCAAMPVLFMKVVAAAPGAQSPASATNVKKVLIVMTNHSQYPSRSDHTGLWLTELTHVYDELREAGYSVDFVSPSGGKTPLDERSLGWLYVDDAAKAHLNDPAFMSSLQSTKAAADTSPAGYQAIFYTGGHGTMWDFRGSKELKRIAEGIYRDGGIVASICHGAAGLLDLQDDSGKPLIEGRHVTGFSNFEETLSGVKDQVPYALQSEMESKGAKYEKSLIPFRSFTVTDGRIITGQNPGSSKEVAQVLLNALKTGNPKQAEEGWSQ</sequence>
<accession>A0ABT5JYC2</accession>
<evidence type="ECO:0000256" key="4">
    <source>
        <dbReference type="SAM" id="SignalP"/>
    </source>
</evidence>
<organism evidence="6 7">
    <name type="scientific">Janthinobacterium fluminis</name>
    <dbReference type="NCBI Taxonomy" id="2987524"/>
    <lineage>
        <taxon>Bacteria</taxon>
        <taxon>Pseudomonadati</taxon>
        <taxon>Pseudomonadota</taxon>
        <taxon>Betaproteobacteria</taxon>
        <taxon>Burkholderiales</taxon>
        <taxon>Oxalobacteraceae</taxon>
        <taxon>Janthinobacterium</taxon>
    </lineage>
</organism>
<evidence type="ECO:0000256" key="1">
    <source>
        <dbReference type="ARBA" id="ARBA00023016"/>
    </source>
</evidence>
<dbReference type="SUPFAM" id="SSF52317">
    <property type="entry name" value="Class I glutamine amidotransferase-like"/>
    <property type="match status" value="1"/>
</dbReference>
<evidence type="ECO:0000313" key="6">
    <source>
        <dbReference type="EMBL" id="MDC8757476.1"/>
    </source>
</evidence>
<proteinExistence type="inferred from homology"/>
<gene>
    <name evidence="6" type="ORF">OIK44_07750</name>
</gene>
<dbReference type="PANTHER" id="PTHR48094:SF11">
    <property type="entry name" value="GLUTATHIONE-INDEPENDENT GLYOXALASE HSP31-RELATED"/>
    <property type="match status" value="1"/>
</dbReference>
<keyword evidence="6" id="KW-0315">Glutamine amidotransferase</keyword>
<evidence type="ECO:0000256" key="3">
    <source>
        <dbReference type="ARBA" id="ARBA00038493"/>
    </source>
</evidence>
<comment type="caution">
    <text evidence="6">The sequence shown here is derived from an EMBL/GenBank/DDBJ whole genome shotgun (WGS) entry which is preliminary data.</text>
</comment>
<reference evidence="6 7" key="1">
    <citation type="submission" date="2022-10" db="EMBL/GenBank/DDBJ databases">
        <title>Janthinobacterium sp. hw3 Genome sequencing.</title>
        <authorList>
            <person name="Park S."/>
        </authorList>
    </citation>
    <scope>NUCLEOTIDE SEQUENCE [LARGE SCALE GENOMIC DNA]</scope>
    <source>
        <strain evidence="7">hw3</strain>
    </source>
</reference>
<feature type="chain" id="PRO_5045840491" evidence="4">
    <location>
        <begin position="23"/>
        <end position="274"/>
    </location>
</feature>
<dbReference type="Pfam" id="PF01965">
    <property type="entry name" value="DJ-1_PfpI"/>
    <property type="match status" value="1"/>
</dbReference>